<dbReference type="Pfam" id="PF09697">
    <property type="entry name" value="Porph_ging"/>
    <property type="match status" value="1"/>
</dbReference>
<feature type="region of interest" description="Disordered" evidence="1">
    <location>
        <begin position="269"/>
        <end position="288"/>
    </location>
</feature>
<dbReference type="NCBIfam" id="TIGR01200">
    <property type="entry name" value="GLPGLI"/>
    <property type="match status" value="1"/>
</dbReference>
<feature type="compositionally biased region" description="Basic and acidic residues" evidence="1">
    <location>
        <begin position="158"/>
        <end position="177"/>
    </location>
</feature>
<organism evidence="2 3">
    <name type="scientific">Neptunitalea lumnitzerae</name>
    <dbReference type="NCBI Taxonomy" id="2965509"/>
    <lineage>
        <taxon>Bacteria</taxon>
        <taxon>Pseudomonadati</taxon>
        <taxon>Bacteroidota</taxon>
        <taxon>Flavobacteriia</taxon>
        <taxon>Flavobacteriales</taxon>
        <taxon>Flavobacteriaceae</taxon>
        <taxon>Neptunitalea</taxon>
    </lineage>
</organism>
<dbReference type="InterPro" id="IPR005901">
    <property type="entry name" value="GLPGLI"/>
</dbReference>
<gene>
    <name evidence="2" type="ORF">Y10_14040</name>
</gene>
<accession>A0ABQ5MHZ0</accession>
<sequence>MRKYYYYTVLFFSFMVSYSQNFQGVAYYESKTAANFDFDRGRDIPEDMKKQMEERMKRMLEKTFILTFNSSEANYLEEEKLETPGQEGGRRMFGFMGDSKYYKNILENRYVNQREVFGKVFLIKDTLPKLTWKLESETKKIGNYTCYKASAVKSVDKLDFRSMRPPRRPDNSKDADTTKTSLLDEVTMPKEITIVAWYTPEIPVNMGPDEYNGLPGLILEVNADRTTILCSKIILNPSHKEDIKEPTKGKEVSQQEFNEILTAKMKEMEENFRNGGGRRDGGGRPGRF</sequence>
<reference evidence="2" key="1">
    <citation type="submission" date="2022-07" db="EMBL/GenBank/DDBJ databases">
        <title>Taxonomy of Novel Oxalotrophic and Methylotrophic Bacteria.</title>
        <authorList>
            <person name="Sahin N."/>
            <person name="Tani A."/>
        </authorList>
    </citation>
    <scope>NUCLEOTIDE SEQUENCE</scope>
    <source>
        <strain evidence="2">Y10</strain>
    </source>
</reference>
<name>A0ABQ5MHZ0_9FLAO</name>
<proteinExistence type="predicted"/>
<dbReference type="EMBL" id="BRVO01000001">
    <property type="protein sequence ID" value="GLB49036.1"/>
    <property type="molecule type" value="Genomic_DNA"/>
</dbReference>
<evidence type="ECO:0000256" key="1">
    <source>
        <dbReference type="SAM" id="MobiDB-lite"/>
    </source>
</evidence>
<dbReference type="RefSeq" id="WP_281764653.1">
    <property type="nucleotide sequence ID" value="NZ_BRVO01000001.1"/>
</dbReference>
<protein>
    <submittedName>
        <fullName evidence="2">GLPGLI family protein</fullName>
    </submittedName>
</protein>
<evidence type="ECO:0000313" key="3">
    <source>
        <dbReference type="Proteomes" id="UP001143543"/>
    </source>
</evidence>
<comment type="caution">
    <text evidence="2">The sequence shown here is derived from an EMBL/GenBank/DDBJ whole genome shotgun (WGS) entry which is preliminary data.</text>
</comment>
<dbReference type="Proteomes" id="UP001143543">
    <property type="component" value="Unassembled WGS sequence"/>
</dbReference>
<evidence type="ECO:0000313" key="2">
    <source>
        <dbReference type="EMBL" id="GLB49036.1"/>
    </source>
</evidence>
<feature type="region of interest" description="Disordered" evidence="1">
    <location>
        <begin position="158"/>
        <end position="180"/>
    </location>
</feature>
<keyword evidence="3" id="KW-1185">Reference proteome</keyword>
<feature type="compositionally biased region" description="Basic and acidic residues" evidence="1">
    <location>
        <begin position="269"/>
        <end position="282"/>
    </location>
</feature>